<dbReference type="InterPro" id="IPR005467">
    <property type="entry name" value="His_kinase_dom"/>
</dbReference>
<dbReference type="SUPFAM" id="SSF55874">
    <property type="entry name" value="ATPase domain of HSP90 chaperone/DNA topoisomerase II/histidine kinase"/>
    <property type="match status" value="1"/>
</dbReference>
<dbReference type="InterPro" id="IPR052162">
    <property type="entry name" value="Sensor_kinase/Photoreceptor"/>
</dbReference>
<evidence type="ECO:0000256" key="2">
    <source>
        <dbReference type="ARBA" id="ARBA00012438"/>
    </source>
</evidence>
<feature type="domain" description="PAC" evidence="8">
    <location>
        <begin position="137"/>
        <end position="189"/>
    </location>
</feature>
<name>A0A1M4MHR8_9EURY</name>
<evidence type="ECO:0000256" key="5">
    <source>
        <dbReference type="ARBA" id="ARBA00022777"/>
    </source>
</evidence>
<accession>A0A1M4MHR8</accession>
<evidence type="ECO:0000313" key="9">
    <source>
        <dbReference type="EMBL" id="SCL74444.1"/>
    </source>
</evidence>
<dbReference type="SUPFAM" id="SSF55785">
    <property type="entry name" value="PYP-like sensor domain (PAS domain)"/>
    <property type="match status" value="3"/>
</dbReference>
<evidence type="ECO:0000259" key="6">
    <source>
        <dbReference type="PROSITE" id="PS50109"/>
    </source>
</evidence>
<proteinExistence type="predicted"/>
<keyword evidence="4 9" id="KW-0808">Transferase</keyword>
<evidence type="ECO:0000256" key="4">
    <source>
        <dbReference type="ARBA" id="ARBA00022679"/>
    </source>
</evidence>
<dbReference type="NCBIfam" id="TIGR00229">
    <property type="entry name" value="sensory_box"/>
    <property type="match status" value="3"/>
</dbReference>
<dbReference type="PROSITE" id="PS50109">
    <property type="entry name" value="HIS_KIN"/>
    <property type="match status" value="1"/>
</dbReference>
<dbReference type="InterPro" id="IPR000700">
    <property type="entry name" value="PAS-assoc_C"/>
</dbReference>
<feature type="domain" description="Histidine kinase" evidence="6">
    <location>
        <begin position="543"/>
        <end position="641"/>
    </location>
</feature>
<evidence type="ECO:0000313" key="10">
    <source>
        <dbReference type="Proteomes" id="UP000184671"/>
    </source>
</evidence>
<dbReference type="PROSITE" id="PS50112">
    <property type="entry name" value="PAS"/>
    <property type="match status" value="2"/>
</dbReference>
<dbReference type="InterPro" id="IPR001610">
    <property type="entry name" value="PAC"/>
</dbReference>
<dbReference type="Gene3D" id="3.30.565.10">
    <property type="entry name" value="Histidine kinase-like ATPase, C-terminal domain"/>
    <property type="match status" value="1"/>
</dbReference>
<dbReference type="EC" id="2.7.13.3" evidence="2"/>
<evidence type="ECO:0000256" key="1">
    <source>
        <dbReference type="ARBA" id="ARBA00000085"/>
    </source>
</evidence>
<dbReference type="GO" id="GO:0004673">
    <property type="term" value="F:protein histidine kinase activity"/>
    <property type="evidence" value="ECO:0007669"/>
    <property type="project" value="UniProtKB-EC"/>
</dbReference>
<dbReference type="InterPro" id="IPR003594">
    <property type="entry name" value="HATPase_dom"/>
</dbReference>
<reference evidence="9 10" key="1">
    <citation type="submission" date="2016-08" db="EMBL/GenBank/DDBJ databases">
        <authorList>
            <person name="Seilhamer J.J."/>
        </authorList>
    </citation>
    <scope>NUCLEOTIDE SEQUENCE [LARGE SCALE GENOMIC DNA]</scope>
    <source>
        <strain evidence="9">L21-II-0</strain>
    </source>
</reference>
<dbReference type="Pfam" id="PF02518">
    <property type="entry name" value="HATPase_c"/>
    <property type="match status" value="1"/>
</dbReference>
<dbReference type="InterPro" id="IPR000014">
    <property type="entry name" value="PAS"/>
</dbReference>
<dbReference type="InterPro" id="IPR036890">
    <property type="entry name" value="HATPase_C_sf"/>
</dbReference>
<feature type="domain" description="PAS" evidence="7">
    <location>
        <begin position="309"/>
        <end position="379"/>
    </location>
</feature>
<dbReference type="InterPro" id="IPR013656">
    <property type="entry name" value="PAS_4"/>
</dbReference>
<dbReference type="Gene3D" id="3.30.450.20">
    <property type="entry name" value="PAS domain"/>
    <property type="match status" value="3"/>
</dbReference>
<dbReference type="CDD" id="cd00075">
    <property type="entry name" value="HATPase"/>
    <property type="match status" value="1"/>
</dbReference>
<dbReference type="CDD" id="cd00130">
    <property type="entry name" value="PAS"/>
    <property type="match status" value="3"/>
</dbReference>
<gene>
    <name evidence="9" type="primary">kinA_1</name>
    <name evidence="9" type="ORF">L21_0319</name>
</gene>
<dbReference type="SMART" id="SM00086">
    <property type="entry name" value="PAC"/>
    <property type="match status" value="2"/>
</dbReference>
<dbReference type="Proteomes" id="UP000184671">
    <property type="component" value="Unassembled WGS sequence"/>
</dbReference>
<dbReference type="InterPro" id="IPR035965">
    <property type="entry name" value="PAS-like_dom_sf"/>
</dbReference>
<dbReference type="Pfam" id="PF08448">
    <property type="entry name" value="PAS_4"/>
    <property type="match status" value="3"/>
</dbReference>
<protein>
    <recommendedName>
        <fullName evidence="2">histidine kinase</fullName>
        <ecNumber evidence="2">2.7.13.3</ecNumber>
    </recommendedName>
</protein>
<evidence type="ECO:0000259" key="7">
    <source>
        <dbReference type="PROSITE" id="PS50112"/>
    </source>
</evidence>
<sequence length="651" mass="72596">MQPLTPALEDLLEHLEDLDRRLGSLRAGEGAAPAGDLLLLKPDLAEIYDQVDALIADIRSIDAAYRRYRDRFLNLPAVCLCTDADGVVLEANRATGALLGVAPARLQGLPLDVHLHPESIPAFRFAVAALGRGEELPAQEFLLLRSDGGTVPATAAVSASYEPGGHATEFHWVLCDISREKQFEEALRESEDRYRELTENVSDAFLALDRDGRVISWNRAAARLSGRPVEEAVGKSIYDLFPELRNDEVAGFFREITETGRPGVSECRFHLHGREHVFEVRAVSTRAGVSVYIRDVTARREAEVALQRSEERSRTVVESQTELICRRLPDGTITFANDAYCRYVGIPCGDLIGRRYALTIPADDQARIQESLAALTPDHPVSTVEHRVIMPDGSVRWQQWTDTAFFDERGSVAEYQSVGRDITDARMAGEALLLANRKLNLLSDVTRHDILNRLTVLTGYLALFRERVSDPELLDYCRKEEEAIRDIQRYMAFTTEYRDVGVAAPAWQDIRRIVSEAAAGLDPGKIAVEVRAGDLEVYADPLIVRVFANLIDNSLRHGERVTRIRIYPEESDRGISLVYEDDGIGIPYDAKESLFKRGFGRQTGFGLFLSREILAITDLTIRETGEPGKGARFEIGVPPGFYRFTGRGQAR</sequence>
<dbReference type="RefSeq" id="WP_074368752.1">
    <property type="nucleotide sequence ID" value="NZ_FMID01000007.1"/>
</dbReference>
<evidence type="ECO:0000256" key="3">
    <source>
        <dbReference type="ARBA" id="ARBA00022553"/>
    </source>
</evidence>
<comment type="catalytic activity">
    <reaction evidence="1">
        <text>ATP + protein L-histidine = ADP + protein N-phospho-L-histidine.</text>
        <dbReference type="EC" id="2.7.13.3"/>
    </reaction>
</comment>
<dbReference type="SMART" id="SM00091">
    <property type="entry name" value="PAS"/>
    <property type="match status" value="3"/>
</dbReference>
<keyword evidence="3" id="KW-0597">Phosphoprotein</keyword>
<dbReference type="SMART" id="SM00387">
    <property type="entry name" value="HATPase_c"/>
    <property type="match status" value="1"/>
</dbReference>
<feature type="domain" description="PAC" evidence="8">
    <location>
        <begin position="382"/>
        <end position="434"/>
    </location>
</feature>
<organism evidence="9 10">
    <name type="scientific">Methanoculleus chikugoensis</name>
    <dbReference type="NCBI Taxonomy" id="118126"/>
    <lineage>
        <taxon>Archaea</taxon>
        <taxon>Methanobacteriati</taxon>
        <taxon>Methanobacteriota</taxon>
        <taxon>Stenosarchaea group</taxon>
        <taxon>Methanomicrobia</taxon>
        <taxon>Methanomicrobiales</taxon>
        <taxon>Methanomicrobiaceae</taxon>
        <taxon>Methanoculleus</taxon>
    </lineage>
</organism>
<dbReference type="EMBL" id="FMID01000007">
    <property type="protein sequence ID" value="SCL74444.1"/>
    <property type="molecule type" value="Genomic_DNA"/>
</dbReference>
<dbReference type="STRING" id="118126.L21_0319"/>
<dbReference type="PANTHER" id="PTHR43304:SF1">
    <property type="entry name" value="PAC DOMAIN-CONTAINING PROTEIN"/>
    <property type="match status" value="1"/>
</dbReference>
<evidence type="ECO:0000259" key="8">
    <source>
        <dbReference type="PROSITE" id="PS50113"/>
    </source>
</evidence>
<dbReference type="PROSITE" id="PS50113">
    <property type="entry name" value="PAC"/>
    <property type="match status" value="2"/>
</dbReference>
<keyword evidence="5 9" id="KW-0418">Kinase</keyword>
<dbReference type="PANTHER" id="PTHR43304">
    <property type="entry name" value="PHYTOCHROME-LIKE PROTEIN CPH1"/>
    <property type="match status" value="1"/>
</dbReference>
<feature type="domain" description="PAS" evidence="7">
    <location>
        <begin position="190"/>
        <end position="260"/>
    </location>
</feature>
<dbReference type="OrthoDB" id="71385at2157"/>
<dbReference type="AlphaFoldDB" id="A0A1M4MHR8"/>